<comment type="caution">
    <text evidence="2">The sequence shown here is derived from an EMBL/GenBank/DDBJ whole genome shotgun (WGS) entry which is preliminary data.</text>
</comment>
<gene>
    <name evidence="2" type="ORF">AAHA92_00283</name>
</gene>
<evidence type="ECO:0000256" key="1">
    <source>
        <dbReference type="SAM" id="MobiDB-lite"/>
    </source>
</evidence>
<evidence type="ECO:0000313" key="2">
    <source>
        <dbReference type="EMBL" id="KAL1568702.1"/>
    </source>
</evidence>
<dbReference type="EMBL" id="JBEAFC010000001">
    <property type="protein sequence ID" value="KAL1568702.1"/>
    <property type="molecule type" value="Genomic_DNA"/>
</dbReference>
<name>A0ABD1IJ23_SALDI</name>
<proteinExistence type="predicted"/>
<organism evidence="2 3">
    <name type="scientific">Salvia divinorum</name>
    <name type="common">Maria pastora</name>
    <name type="synonym">Diviner's sage</name>
    <dbReference type="NCBI Taxonomy" id="28513"/>
    <lineage>
        <taxon>Eukaryota</taxon>
        <taxon>Viridiplantae</taxon>
        <taxon>Streptophyta</taxon>
        <taxon>Embryophyta</taxon>
        <taxon>Tracheophyta</taxon>
        <taxon>Spermatophyta</taxon>
        <taxon>Magnoliopsida</taxon>
        <taxon>eudicotyledons</taxon>
        <taxon>Gunneridae</taxon>
        <taxon>Pentapetalae</taxon>
        <taxon>asterids</taxon>
        <taxon>lamiids</taxon>
        <taxon>Lamiales</taxon>
        <taxon>Lamiaceae</taxon>
        <taxon>Nepetoideae</taxon>
        <taxon>Mentheae</taxon>
        <taxon>Salviinae</taxon>
        <taxon>Salvia</taxon>
        <taxon>Salvia subgen. Calosphace</taxon>
    </lineage>
</organism>
<protein>
    <submittedName>
        <fullName evidence="2">Uncharacterized protein</fullName>
    </submittedName>
</protein>
<dbReference type="Proteomes" id="UP001567538">
    <property type="component" value="Unassembled WGS sequence"/>
</dbReference>
<evidence type="ECO:0000313" key="3">
    <source>
        <dbReference type="Proteomes" id="UP001567538"/>
    </source>
</evidence>
<feature type="compositionally biased region" description="Basic and acidic residues" evidence="1">
    <location>
        <begin position="120"/>
        <end position="129"/>
    </location>
</feature>
<keyword evidence="3" id="KW-1185">Reference proteome</keyword>
<dbReference type="AlphaFoldDB" id="A0ABD1IJ23"/>
<accession>A0ABD1IJ23</accession>
<feature type="compositionally biased region" description="Basic and acidic residues" evidence="1">
    <location>
        <begin position="67"/>
        <end position="78"/>
    </location>
</feature>
<feature type="region of interest" description="Disordered" evidence="1">
    <location>
        <begin position="36"/>
        <end position="160"/>
    </location>
</feature>
<sequence>MQANNDVVHKLQDAQLEQKAAMDMMAKQLSQIATSLNEMRGNDGKIPATVKMPARENISKITLRSGKAYDEPKMRTEGEGEDGLIKQTGQAGDNYDLRKEDLLKPLPPMTNPFFLDQEPEERSERRKDNEEEEEEVPPESSNKEVLQTKPFPYRGGAKKKREDPVDFMEIFGKLEINLPFLQALKLPPFSRFIKEFIAGNTQSNGKIVIGENVSAVIQKRKLP</sequence>
<reference evidence="2 3" key="1">
    <citation type="submission" date="2024-06" db="EMBL/GenBank/DDBJ databases">
        <title>A chromosome level genome sequence of Diviner's sage (Salvia divinorum).</title>
        <authorList>
            <person name="Ford S.A."/>
            <person name="Ro D.-K."/>
            <person name="Ness R.W."/>
            <person name="Phillips M.A."/>
        </authorList>
    </citation>
    <scope>NUCLEOTIDE SEQUENCE [LARGE SCALE GENOMIC DNA]</scope>
    <source>
        <strain evidence="2">SAF-2024a</strain>
        <tissue evidence="2">Leaf</tissue>
    </source>
</reference>